<evidence type="ECO:0000256" key="7">
    <source>
        <dbReference type="ARBA" id="ARBA00022628"/>
    </source>
</evidence>
<keyword evidence="6" id="KW-0021">Allosteric enzyme</keyword>
<dbReference type="EMBL" id="JAAOCX010000006">
    <property type="protein sequence ID" value="MBJ7632657.1"/>
    <property type="molecule type" value="Genomic_DNA"/>
</dbReference>
<reference evidence="19 20" key="2">
    <citation type="journal article" date="2021" name="Int. J. Food Microbiol.">
        <title>Safety demonstration of a microbial species for use in the food chain: Weissella confusa.</title>
        <authorList>
            <person name="Bourdichon F."/>
            <person name="Patrone V."/>
            <person name="Fontana A."/>
            <person name="Milani G."/>
            <person name="Morelli L."/>
        </authorList>
    </citation>
    <scope>NUCLEOTIDE SEQUENCE [LARGE SCALE GENOMIC DNA]</scope>
    <source>
        <strain evidence="18">CCUG 30943</strain>
        <strain evidence="19 20">CCUG 43002</strain>
    </source>
</reference>
<keyword evidence="20" id="KW-1185">Reference proteome</keyword>
<dbReference type="Proteomes" id="UP000808038">
    <property type="component" value="Unassembled WGS sequence"/>
</dbReference>
<dbReference type="Gene3D" id="3.20.70.20">
    <property type="match status" value="1"/>
</dbReference>
<dbReference type="GO" id="GO:0004748">
    <property type="term" value="F:ribonucleoside-diphosphate reductase activity, thioredoxin disulfide as acceptor"/>
    <property type="evidence" value="ECO:0007669"/>
    <property type="project" value="InterPro"/>
</dbReference>
<dbReference type="GO" id="GO:0031419">
    <property type="term" value="F:cobalamin binding"/>
    <property type="evidence" value="ECO:0007669"/>
    <property type="project" value="UniProtKB-KW"/>
</dbReference>
<reference evidence="19" key="1">
    <citation type="submission" date="2020-02" db="EMBL/GenBank/DDBJ databases">
        <authorList>
            <person name="Fontana A."/>
            <person name="Patrone V."/>
            <person name="Morelli L."/>
        </authorList>
    </citation>
    <scope>NUCLEOTIDE SEQUENCE</scope>
    <source>
        <strain evidence="18">CCUG 30943</strain>
        <strain evidence="19">CCUG 43002</strain>
    </source>
</reference>
<evidence type="ECO:0000256" key="11">
    <source>
        <dbReference type="ARBA" id="ARBA00023284"/>
    </source>
</evidence>
<dbReference type="InterPro" id="IPR013345">
    <property type="entry name" value="RTP_Rdtase_AdoCbl-dep"/>
</dbReference>
<dbReference type="Gene3D" id="3.90.1390.10">
    <property type="entry name" value="b-12 dependent (class ii) ribonucleotide reductase, chain A, domain 3"/>
    <property type="match status" value="1"/>
</dbReference>
<dbReference type="InterPro" id="IPR054158">
    <property type="entry name" value="RNR-II_ins_dom"/>
</dbReference>
<comment type="catalytic activity">
    <reaction evidence="13">
        <text>a 2'-deoxyribonucleoside 5'-triphosphate + [thioredoxin]-disulfide + H2O = a ribonucleoside 5'-triphosphate + [thioredoxin]-dithiol</text>
        <dbReference type="Rhea" id="RHEA:12701"/>
        <dbReference type="Rhea" id="RHEA-COMP:10698"/>
        <dbReference type="Rhea" id="RHEA-COMP:10700"/>
        <dbReference type="ChEBI" id="CHEBI:15377"/>
        <dbReference type="ChEBI" id="CHEBI:29950"/>
        <dbReference type="ChEBI" id="CHEBI:50058"/>
        <dbReference type="ChEBI" id="CHEBI:61557"/>
        <dbReference type="ChEBI" id="CHEBI:61560"/>
        <dbReference type="EC" id="1.17.4.2"/>
    </reaction>
</comment>
<evidence type="ECO:0000256" key="5">
    <source>
        <dbReference type="ARBA" id="ARBA00021063"/>
    </source>
</evidence>
<evidence type="ECO:0000256" key="13">
    <source>
        <dbReference type="ARBA" id="ARBA00048987"/>
    </source>
</evidence>
<evidence type="ECO:0000256" key="6">
    <source>
        <dbReference type="ARBA" id="ARBA00022533"/>
    </source>
</evidence>
<dbReference type="EC" id="1.17.4.2" evidence="4"/>
<evidence type="ECO:0000259" key="17">
    <source>
        <dbReference type="Pfam" id="PF21995"/>
    </source>
</evidence>
<evidence type="ECO:0000256" key="9">
    <source>
        <dbReference type="ARBA" id="ARBA00023002"/>
    </source>
</evidence>
<organism evidence="19 20">
    <name type="scientific">Weissella confusa</name>
    <name type="common">Lactobacillus confusus</name>
    <dbReference type="NCBI Taxonomy" id="1583"/>
    <lineage>
        <taxon>Bacteria</taxon>
        <taxon>Bacillati</taxon>
        <taxon>Bacillota</taxon>
        <taxon>Bacilli</taxon>
        <taxon>Lactobacillales</taxon>
        <taxon>Lactobacillaceae</taxon>
        <taxon>Weissella</taxon>
    </lineage>
</organism>
<evidence type="ECO:0000259" key="16">
    <source>
        <dbReference type="Pfam" id="PF17975"/>
    </source>
</evidence>
<dbReference type="InterPro" id="IPR040763">
    <property type="entry name" value="RNR_alpha_hel"/>
</dbReference>
<dbReference type="Gene3D" id="3.30.1620.10">
    <property type="entry name" value="b-12 dependent (class ii) ribonucleotide reductase, Chain A, Domain 2"/>
    <property type="match status" value="1"/>
</dbReference>
<dbReference type="GO" id="GO:0008998">
    <property type="term" value="F:ribonucleoside-triphosphate reductase (thioredoxin) activity"/>
    <property type="evidence" value="ECO:0007669"/>
    <property type="project" value="UniProtKB-EC"/>
</dbReference>
<keyword evidence="7" id="KW-0846">Cobalamin</keyword>
<dbReference type="Proteomes" id="UP000728106">
    <property type="component" value="Unassembled WGS sequence"/>
</dbReference>
<comment type="similarity">
    <text evidence="2">Belongs to the class II ribonucleoside-triphosphate reductase family.</text>
</comment>
<keyword evidence="12" id="KW-0170">Cobalt</keyword>
<evidence type="ECO:0000256" key="2">
    <source>
        <dbReference type="ARBA" id="ARBA00005654"/>
    </source>
</evidence>
<accession>A0A4Z0RPW9</accession>
<dbReference type="PANTHER" id="PTHR43371">
    <property type="entry name" value="VITAMIN B12-DEPENDENT RIBONUCLEOTIDE REDUCTASE"/>
    <property type="match status" value="1"/>
</dbReference>
<dbReference type="Pfam" id="PF17975">
    <property type="entry name" value="RNR_Alpha"/>
    <property type="match status" value="1"/>
</dbReference>
<evidence type="ECO:0000256" key="3">
    <source>
        <dbReference type="ARBA" id="ARBA00011245"/>
    </source>
</evidence>
<feature type="domain" description="B12-dependent ribonucleotide reductase insertion" evidence="17">
    <location>
        <begin position="190"/>
        <end position="292"/>
    </location>
</feature>
<keyword evidence="9 19" id="KW-0560">Oxidoreductase</keyword>
<feature type="active site" evidence="14">
    <location>
        <position position="415"/>
    </location>
</feature>
<dbReference type="AlphaFoldDB" id="A0A4Z0RPW9"/>
<comment type="subunit">
    <text evidence="3">Monomer.</text>
</comment>
<keyword evidence="10 15" id="KW-1015">Disulfide bond</keyword>
<proteinExistence type="inferred from homology"/>
<evidence type="ECO:0000256" key="1">
    <source>
        <dbReference type="ARBA" id="ARBA00001922"/>
    </source>
</evidence>
<evidence type="ECO:0000313" key="18">
    <source>
        <dbReference type="EMBL" id="MBJ7632657.1"/>
    </source>
</evidence>
<feature type="active site" evidence="14">
    <location>
        <position position="413"/>
    </location>
</feature>
<dbReference type="InterPro" id="IPR050862">
    <property type="entry name" value="RdRp_reductase_class-2"/>
</dbReference>
<feature type="domain" description="Ribonucleotide reductase alpha-helical" evidence="16">
    <location>
        <begin position="14"/>
        <end position="114"/>
    </location>
</feature>
<comment type="cofactor">
    <cofactor evidence="1">
        <name>adenosylcob(III)alamin</name>
        <dbReference type="ChEBI" id="CHEBI:18408"/>
    </cofactor>
</comment>
<evidence type="ECO:0000313" key="20">
    <source>
        <dbReference type="Proteomes" id="UP000728106"/>
    </source>
</evidence>
<dbReference type="PANTHER" id="PTHR43371:SF1">
    <property type="entry name" value="RIBONUCLEOSIDE-DIPHOSPHATE REDUCTASE"/>
    <property type="match status" value="1"/>
</dbReference>
<evidence type="ECO:0000256" key="14">
    <source>
        <dbReference type="PIRSR" id="PIRSR613345-1"/>
    </source>
</evidence>
<evidence type="ECO:0000256" key="12">
    <source>
        <dbReference type="ARBA" id="ARBA00023285"/>
    </source>
</evidence>
<evidence type="ECO:0000256" key="4">
    <source>
        <dbReference type="ARBA" id="ARBA00012275"/>
    </source>
</evidence>
<dbReference type="SUPFAM" id="SSF51998">
    <property type="entry name" value="PFL-like glycyl radical enzymes"/>
    <property type="match status" value="1"/>
</dbReference>
<keyword evidence="11" id="KW-0676">Redox-active center</keyword>
<name>A0A4Z0RPW9_WEICO</name>
<evidence type="ECO:0000256" key="10">
    <source>
        <dbReference type="ARBA" id="ARBA00023157"/>
    </source>
</evidence>
<evidence type="ECO:0000313" key="19">
    <source>
        <dbReference type="EMBL" id="MBJ7638366.1"/>
    </source>
</evidence>
<evidence type="ECO:0000256" key="8">
    <source>
        <dbReference type="ARBA" id="ARBA00022705"/>
    </source>
</evidence>
<protein>
    <recommendedName>
        <fullName evidence="5">Adenosylcobalamin-dependent ribonucleoside-triphosphate reductase</fullName>
        <ecNumber evidence="4">1.17.4.2</ecNumber>
    </recommendedName>
</protein>
<dbReference type="Pfam" id="PF21995">
    <property type="entry name" value="RNR-II_ins_dom"/>
    <property type="match status" value="1"/>
</dbReference>
<dbReference type="EMBL" id="JAAOCP010000003">
    <property type="protein sequence ID" value="MBJ7638366.1"/>
    <property type="molecule type" value="Genomic_DNA"/>
</dbReference>
<comment type="caution">
    <text evidence="19">The sequence shown here is derived from an EMBL/GenBank/DDBJ whole genome shotgun (WGS) entry which is preliminary data.</text>
</comment>
<dbReference type="GO" id="GO:0006260">
    <property type="term" value="P:DNA replication"/>
    <property type="evidence" value="ECO:0007669"/>
    <property type="project" value="UniProtKB-KW"/>
</dbReference>
<dbReference type="GO" id="GO:0000166">
    <property type="term" value="F:nucleotide binding"/>
    <property type="evidence" value="ECO:0007669"/>
    <property type="project" value="InterPro"/>
</dbReference>
<sequence length="734" mass="80274">MLLKRGIEMGSIKLSDAFVAETIANIKPHWGTLGWVTYKRTYARWNDAAGRTEEWHETVKRVIEGNINLDPRLQEGTASVADIDALQIEAEELFRAIYSLSATPSGRNLWISGTPYQEAHGDALNNCWFVAMRPQAYGESHIVPPYADKQEIMASMPFAFLFDQLMKGGGVGVSVTQKNVAQMPAVAQMVDATIVINPEADAYEEARIAGADNATEIMVGDADVVTVPDTREGWVLMTADLIDRHFRQDMKRAVVYDVSAIRAKGAKIKGFGGVASGPAPLIELIQDVNDLLNDTLGEHLSSVDCTDIANLIGKTVVSGGVRRSAEIALGDADDAAFVAMKQDKEKLYHHRWASNNSVFVTADDTAQYDDIAAAIAENGEPGVVNLDLLRNYGRLADGEQPGIDADVEGTNPCGEISLANGEACNLFEVFPNVAMEQGFDPARIVALGARFAKRVTFSPYDWEISRQIINKNRRIGVSLSGIQDWVLTSFGAPVVTGWDGDTPIYNQELINEVDRLYQAVKEADAQYSATLHCNPSVKCTTVKPSGTVSKLTGVSEGMHFNYADHLIQRIRFQDTDPLLKALQAARYHIEPDVYSENTMVVEFPVKAASADYPGFKSAGEVSVAEQLANQAFLQKYWADNSVSCTITFQEDEKPLLAKMLRQYAPQIKSTSMLPYSGHGFAQAPKEPISAEDYAERSVSVFGDVQAVYEALHSEDKLMDLVDSSDCETGACPIK</sequence>
<keyword evidence="8" id="KW-0235">DNA replication</keyword>
<evidence type="ECO:0000256" key="15">
    <source>
        <dbReference type="PIRSR" id="PIRSR613345-2"/>
    </source>
</evidence>
<gene>
    <name evidence="19" type="primary">nrdJ</name>
    <name evidence="19" type="ORF">HAU20_03045</name>
    <name evidence="18" type="ORF">HAU43_06120</name>
</gene>
<feature type="disulfide bond" description="Redox-active" evidence="15">
    <location>
        <begin position="127"/>
        <end position="424"/>
    </location>
</feature>
<dbReference type="NCBIfam" id="TIGR02505">
    <property type="entry name" value="RTPR"/>
    <property type="match status" value="1"/>
</dbReference>